<comment type="caution">
    <text evidence="2">The sequence shown here is derived from an EMBL/GenBank/DDBJ whole genome shotgun (WGS) entry which is preliminary data.</text>
</comment>
<accession>A0A1Z5JA24</accession>
<proteinExistence type="predicted"/>
<feature type="compositionally biased region" description="Acidic residues" evidence="1">
    <location>
        <begin position="79"/>
        <end position="91"/>
    </location>
</feature>
<keyword evidence="3" id="KW-1185">Reference proteome</keyword>
<dbReference type="EMBL" id="BDSP01000022">
    <property type="protein sequence ID" value="GAX10611.1"/>
    <property type="molecule type" value="Genomic_DNA"/>
</dbReference>
<evidence type="ECO:0000313" key="3">
    <source>
        <dbReference type="Proteomes" id="UP000198406"/>
    </source>
</evidence>
<evidence type="ECO:0000256" key="1">
    <source>
        <dbReference type="SAM" id="MobiDB-lite"/>
    </source>
</evidence>
<sequence>MNGMLTDDDDDDDCDDQEEHEEEVTPPPASPYNRQRKRVKTEDPRSAESYIAGPGEEHASSTPSTSLSDDTSPQMQVAAEDDTTSETSQPDEEIARQALLEKIYQSSWYRWYLANSDISKRSLFNFKTLFGPYEDFLQLRKEIASLPEFEHWLQRKWDPKGIVRDMLILGSLRRIRCLIGFIDMQCVSFIDSAKHQEFFRCFDKNRLANKHREPWACMRPNRRYHQIDEIENEDRMYLL</sequence>
<dbReference type="Proteomes" id="UP000198406">
    <property type="component" value="Unassembled WGS sequence"/>
</dbReference>
<dbReference type="InParanoid" id="A0A1Z5JA24"/>
<name>A0A1Z5JA24_FISSO</name>
<reference evidence="2 3" key="1">
    <citation type="journal article" date="2015" name="Plant Cell">
        <title>Oil accumulation by the oleaginous diatom Fistulifera solaris as revealed by the genome and transcriptome.</title>
        <authorList>
            <person name="Tanaka T."/>
            <person name="Maeda Y."/>
            <person name="Veluchamy A."/>
            <person name="Tanaka M."/>
            <person name="Abida H."/>
            <person name="Marechal E."/>
            <person name="Bowler C."/>
            <person name="Muto M."/>
            <person name="Sunaga Y."/>
            <person name="Tanaka M."/>
            <person name="Yoshino T."/>
            <person name="Taniguchi T."/>
            <person name="Fukuda Y."/>
            <person name="Nemoto M."/>
            <person name="Matsumoto M."/>
            <person name="Wong P.S."/>
            <person name="Aburatani S."/>
            <person name="Fujibuchi W."/>
        </authorList>
    </citation>
    <scope>NUCLEOTIDE SEQUENCE [LARGE SCALE GENOMIC DNA]</scope>
    <source>
        <strain evidence="2 3">JPCC DA0580</strain>
    </source>
</reference>
<gene>
    <name evidence="2" type="ORF">FisN_14Lu117</name>
</gene>
<protein>
    <submittedName>
        <fullName evidence="2">Uncharacterized protein</fullName>
    </submittedName>
</protein>
<evidence type="ECO:0000313" key="2">
    <source>
        <dbReference type="EMBL" id="GAX10611.1"/>
    </source>
</evidence>
<feature type="compositionally biased region" description="Low complexity" evidence="1">
    <location>
        <begin position="60"/>
        <end position="73"/>
    </location>
</feature>
<feature type="compositionally biased region" description="Acidic residues" evidence="1">
    <location>
        <begin position="1"/>
        <end position="24"/>
    </location>
</feature>
<dbReference type="AlphaFoldDB" id="A0A1Z5JA24"/>
<organism evidence="2 3">
    <name type="scientific">Fistulifera solaris</name>
    <name type="common">Oleaginous diatom</name>
    <dbReference type="NCBI Taxonomy" id="1519565"/>
    <lineage>
        <taxon>Eukaryota</taxon>
        <taxon>Sar</taxon>
        <taxon>Stramenopiles</taxon>
        <taxon>Ochrophyta</taxon>
        <taxon>Bacillariophyta</taxon>
        <taxon>Bacillariophyceae</taxon>
        <taxon>Bacillariophycidae</taxon>
        <taxon>Naviculales</taxon>
        <taxon>Naviculaceae</taxon>
        <taxon>Fistulifera</taxon>
    </lineage>
</organism>
<feature type="region of interest" description="Disordered" evidence="1">
    <location>
        <begin position="1"/>
        <end position="91"/>
    </location>
</feature>